<dbReference type="InterPro" id="IPR048454">
    <property type="entry name" value="YetF_N"/>
</dbReference>
<keyword evidence="5 7" id="KW-1133">Transmembrane helix</keyword>
<proteinExistence type="inferred from homology"/>
<protein>
    <submittedName>
        <fullName evidence="10">Uncharacterized membrane protein YcaP, DUF421 family</fullName>
    </submittedName>
</protein>
<evidence type="ECO:0000256" key="5">
    <source>
        <dbReference type="ARBA" id="ARBA00022989"/>
    </source>
</evidence>
<dbReference type="Proteomes" id="UP000242501">
    <property type="component" value="Unassembled WGS sequence"/>
</dbReference>
<evidence type="ECO:0000256" key="6">
    <source>
        <dbReference type="ARBA" id="ARBA00023136"/>
    </source>
</evidence>
<comment type="similarity">
    <text evidence="2">Belongs to the UPF0702 family.</text>
</comment>
<evidence type="ECO:0000259" key="8">
    <source>
        <dbReference type="Pfam" id="PF04239"/>
    </source>
</evidence>
<evidence type="ECO:0000313" key="11">
    <source>
        <dbReference type="Proteomes" id="UP000242501"/>
    </source>
</evidence>
<evidence type="ECO:0000256" key="1">
    <source>
        <dbReference type="ARBA" id="ARBA00004651"/>
    </source>
</evidence>
<evidence type="ECO:0000259" key="9">
    <source>
        <dbReference type="Pfam" id="PF20730"/>
    </source>
</evidence>
<keyword evidence="6 7" id="KW-0472">Membrane</keyword>
<evidence type="ECO:0000256" key="2">
    <source>
        <dbReference type="ARBA" id="ARBA00006448"/>
    </source>
</evidence>
<evidence type="ECO:0000313" key="10">
    <source>
        <dbReference type="EMBL" id="SDB89651.1"/>
    </source>
</evidence>
<evidence type="ECO:0000256" key="7">
    <source>
        <dbReference type="SAM" id="Phobius"/>
    </source>
</evidence>
<dbReference type="InterPro" id="IPR007353">
    <property type="entry name" value="DUF421"/>
</dbReference>
<dbReference type="InterPro" id="IPR023090">
    <property type="entry name" value="UPF0702_alpha/beta_dom_sf"/>
</dbReference>
<sequence>MPHDLYVVVLIKLVISFSILISYMSFIGKTQITQFNAIDFIGNFVFGAVVGGSIYNMALPLTQFTMLLVLSVLFMWFLNYLSRRFIPFRKIAVGEPIVIIRNGRFLLNEIERKKRKIDIFRVLSQLHCMGFHSFKDVYYAEIQTDGLIAAIKDTANAPSEIFIHRGAILESVIKDFDFKKEQLENVLTSNNIDINNIFIAEYYEYKLYITCNDQSTKSIQLNLSETDDSNKGV</sequence>
<comment type="subcellular location">
    <subcellularLocation>
        <location evidence="1">Cell membrane</location>
        <topology evidence="1">Multi-pass membrane protein</topology>
    </subcellularLocation>
</comment>
<keyword evidence="11" id="KW-1185">Reference proteome</keyword>
<dbReference type="PANTHER" id="PTHR34582">
    <property type="entry name" value="UPF0702 TRANSMEMBRANE PROTEIN YCAP"/>
    <property type="match status" value="1"/>
</dbReference>
<keyword evidence="4 7" id="KW-0812">Transmembrane</keyword>
<dbReference type="GO" id="GO:0005886">
    <property type="term" value="C:plasma membrane"/>
    <property type="evidence" value="ECO:0007669"/>
    <property type="project" value="UniProtKB-SubCell"/>
</dbReference>
<evidence type="ECO:0000256" key="3">
    <source>
        <dbReference type="ARBA" id="ARBA00022475"/>
    </source>
</evidence>
<organism evidence="10 11">
    <name type="scientific">Acinetobacter boissieri</name>
    <dbReference type="NCBI Taxonomy" id="1219383"/>
    <lineage>
        <taxon>Bacteria</taxon>
        <taxon>Pseudomonadati</taxon>
        <taxon>Pseudomonadota</taxon>
        <taxon>Gammaproteobacteria</taxon>
        <taxon>Moraxellales</taxon>
        <taxon>Moraxellaceae</taxon>
        <taxon>Acinetobacter</taxon>
    </lineage>
</organism>
<feature type="transmembrane region" description="Helical" evidence="7">
    <location>
        <begin position="6"/>
        <end position="28"/>
    </location>
</feature>
<name>A0A1G6H618_9GAMM</name>
<dbReference type="PANTHER" id="PTHR34582:SF6">
    <property type="entry name" value="UPF0702 TRANSMEMBRANE PROTEIN YCAP"/>
    <property type="match status" value="1"/>
</dbReference>
<feature type="domain" description="YetF C-terminal" evidence="8">
    <location>
        <begin position="86"/>
        <end position="202"/>
    </location>
</feature>
<dbReference type="Pfam" id="PF20730">
    <property type="entry name" value="YetF_N"/>
    <property type="match status" value="1"/>
</dbReference>
<dbReference type="STRING" id="1219383.SAMN05421733_10429"/>
<gene>
    <name evidence="10" type="ORF">SAMN05421733_10429</name>
</gene>
<evidence type="ECO:0000256" key="4">
    <source>
        <dbReference type="ARBA" id="ARBA00022692"/>
    </source>
</evidence>
<feature type="transmembrane region" description="Helical" evidence="7">
    <location>
        <begin position="64"/>
        <end position="81"/>
    </location>
</feature>
<dbReference type="Pfam" id="PF04239">
    <property type="entry name" value="DUF421"/>
    <property type="match status" value="1"/>
</dbReference>
<keyword evidence="3" id="KW-1003">Cell membrane</keyword>
<dbReference type="RefSeq" id="WP_092747323.1">
    <property type="nucleotide sequence ID" value="NZ_FMYL01000004.1"/>
</dbReference>
<feature type="domain" description="YetF-like N-terminal transmembrane" evidence="9">
    <location>
        <begin position="6"/>
        <end position="81"/>
    </location>
</feature>
<dbReference type="OrthoDB" id="9778331at2"/>
<reference evidence="11" key="1">
    <citation type="submission" date="2016-09" db="EMBL/GenBank/DDBJ databases">
        <authorList>
            <person name="Varghese N."/>
            <person name="Submissions S."/>
        </authorList>
    </citation>
    <scope>NUCLEOTIDE SEQUENCE [LARGE SCALE GENOMIC DNA]</scope>
    <source>
        <strain evidence="11">ANC 4422</strain>
    </source>
</reference>
<feature type="transmembrane region" description="Helical" evidence="7">
    <location>
        <begin position="40"/>
        <end position="58"/>
    </location>
</feature>
<accession>A0A1G6H618</accession>
<dbReference type="AlphaFoldDB" id="A0A1G6H618"/>
<dbReference type="Gene3D" id="3.30.240.20">
    <property type="entry name" value="bsu07140 like domains"/>
    <property type="match status" value="1"/>
</dbReference>
<dbReference type="EMBL" id="FMYL01000004">
    <property type="protein sequence ID" value="SDB89651.1"/>
    <property type="molecule type" value="Genomic_DNA"/>
</dbReference>